<gene>
    <name evidence="11" type="ORF">CTEN210_15702</name>
</gene>
<feature type="transmembrane region" description="Helical" evidence="10">
    <location>
        <begin position="383"/>
        <end position="401"/>
    </location>
</feature>
<accession>A0AAD3D9M0</accession>
<dbReference type="PANTHER" id="PTHR13121:SF0">
    <property type="entry name" value="PHOSPHATIDYLINOSITOL GLYCAN ANCHOR BIOSYNTHESIS CLASS U PROTEIN"/>
    <property type="match status" value="1"/>
</dbReference>
<evidence type="ECO:0000256" key="2">
    <source>
        <dbReference type="ARBA" id="ARBA00004687"/>
    </source>
</evidence>
<feature type="transmembrane region" description="Helical" evidence="10">
    <location>
        <begin position="256"/>
        <end position="278"/>
    </location>
</feature>
<evidence type="ECO:0000256" key="6">
    <source>
        <dbReference type="ARBA" id="ARBA00022824"/>
    </source>
</evidence>
<keyword evidence="8 10" id="KW-0472">Membrane</keyword>
<evidence type="ECO:0000256" key="8">
    <source>
        <dbReference type="ARBA" id="ARBA00023136"/>
    </source>
</evidence>
<dbReference type="GO" id="GO:0042765">
    <property type="term" value="C:GPI-anchor transamidase complex"/>
    <property type="evidence" value="ECO:0007669"/>
    <property type="project" value="InterPro"/>
</dbReference>
<evidence type="ECO:0000313" key="11">
    <source>
        <dbReference type="EMBL" id="GFH59226.1"/>
    </source>
</evidence>
<evidence type="ECO:0008006" key="13">
    <source>
        <dbReference type="Google" id="ProtNLM"/>
    </source>
</evidence>
<comment type="subcellular location">
    <subcellularLocation>
        <location evidence="1">Endoplasmic reticulum membrane</location>
        <topology evidence="1">Multi-pass membrane protein</topology>
    </subcellularLocation>
</comment>
<organism evidence="11 12">
    <name type="scientific">Chaetoceros tenuissimus</name>
    <dbReference type="NCBI Taxonomy" id="426638"/>
    <lineage>
        <taxon>Eukaryota</taxon>
        <taxon>Sar</taxon>
        <taxon>Stramenopiles</taxon>
        <taxon>Ochrophyta</taxon>
        <taxon>Bacillariophyta</taxon>
        <taxon>Coscinodiscophyceae</taxon>
        <taxon>Chaetocerotophycidae</taxon>
        <taxon>Chaetocerotales</taxon>
        <taxon>Chaetocerotaceae</taxon>
        <taxon>Chaetoceros</taxon>
    </lineage>
</organism>
<evidence type="ECO:0000256" key="1">
    <source>
        <dbReference type="ARBA" id="ARBA00004477"/>
    </source>
</evidence>
<reference evidence="11 12" key="1">
    <citation type="journal article" date="2021" name="Sci. Rep.">
        <title>The genome of the diatom Chaetoceros tenuissimus carries an ancient integrated fragment of an extant virus.</title>
        <authorList>
            <person name="Hongo Y."/>
            <person name="Kimura K."/>
            <person name="Takaki Y."/>
            <person name="Yoshida Y."/>
            <person name="Baba S."/>
            <person name="Kobayashi G."/>
            <person name="Nagasaki K."/>
            <person name="Hano T."/>
            <person name="Tomaru Y."/>
        </authorList>
    </citation>
    <scope>NUCLEOTIDE SEQUENCE [LARGE SCALE GENOMIC DNA]</scope>
    <source>
        <strain evidence="11 12">NIES-3715</strain>
    </source>
</reference>
<comment type="similarity">
    <text evidence="3">Belongs to the PIGU family.</text>
</comment>
<dbReference type="GO" id="GO:0006506">
    <property type="term" value="P:GPI anchor biosynthetic process"/>
    <property type="evidence" value="ECO:0007669"/>
    <property type="project" value="UniProtKB-KW"/>
</dbReference>
<dbReference type="AlphaFoldDB" id="A0AAD3D9M0"/>
<feature type="transmembrane region" description="Helical" evidence="10">
    <location>
        <begin position="179"/>
        <end position="200"/>
    </location>
</feature>
<evidence type="ECO:0000256" key="3">
    <source>
        <dbReference type="ARBA" id="ARBA00010026"/>
    </source>
</evidence>
<dbReference type="PANTHER" id="PTHR13121">
    <property type="entry name" value="GPI TRANSAMIDASE COMPONENT PIG-U"/>
    <property type="match status" value="1"/>
</dbReference>
<dbReference type="EMBL" id="BLLK01000062">
    <property type="protein sequence ID" value="GFH59226.1"/>
    <property type="molecule type" value="Genomic_DNA"/>
</dbReference>
<keyword evidence="12" id="KW-1185">Reference proteome</keyword>
<comment type="caution">
    <text evidence="11">The sequence shown here is derived from an EMBL/GenBank/DDBJ whole genome shotgun (WGS) entry which is preliminary data.</text>
</comment>
<keyword evidence="7 10" id="KW-1133">Transmembrane helix</keyword>
<dbReference type="InterPro" id="IPR009600">
    <property type="entry name" value="PIG-U"/>
</dbReference>
<keyword evidence="6" id="KW-0256">Endoplasmic reticulum</keyword>
<keyword evidence="5 10" id="KW-0812">Transmembrane</keyword>
<feature type="transmembrane region" description="Helical" evidence="10">
    <location>
        <begin position="416"/>
        <end position="436"/>
    </location>
</feature>
<evidence type="ECO:0000256" key="4">
    <source>
        <dbReference type="ARBA" id="ARBA00022502"/>
    </source>
</evidence>
<name>A0AAD3D9M0_9STRA</name>
<evidence type="ECO:0000256" key="9">
    <source>
        <dbReference type="SAM" id="MobiDB-lite"/>
    </source>
</evidence>
<proteinExistence type="inferred from homology"/>
<dbReference type="Pfam" id="PF06728">
    <property type="entry name" value="PIG-U"/>
    <property type="match status" value="1"/>
</dbReference>
<keyword evidence="4" id="KW-0337">GPI-anchor biosynthesis</keyword>
<feature type="transmembrane region" description="Helical" evidence="10">
    <location>
        <begin position="86"/>
        <end position="104"/>
    </location>
</feature>
<comment type="pathway">
    <text evidence="2">Glycolipid biosynthesis; glycosylphosphatidylinositol-anchor biosynthesis.</text>
</comment>
<evidence type="ECO:0000313" key="12">
    <source>
        <dbReference type="Proteomes" id="UP001054902"/>
    </source>
</evidence>
<dbReference type="GO" id="GO:0016255">
    <property type="term" value="P:attachment of GPI anchor to protein"/>
    <property type="evidence" value="ECO:0007669"/>
    <property type="project" value="InterPro"/>
</dbReference>
<feature type="transmembrane region" description="Helical" evidence="10">
    <location>
        <begin position="155"/>
        <end position="173"/>
    </location>
</feature>
<feature type="transmembrane region" description="Helical" evidence="10">
    <location>
        <begin position="344"/>
        <end position="371"/>
    </location>
</feature>
<evidence type="ECO:0000256" key="10">
    <source>
        <dbReference type="SAM" id="Phobius"/>
    </source>
</evidence>
<feature type="transmembrane region" description="Helical" evidence="10">
    <location>
        <begin position="212"/>
        <end position="236"/>
    </location>
</feature>
<sequence>MLTVISAGIIGIIFRLALCYDAFNDGLMTYYTQSDALQSLLFHPNYLLENIRENIFRSHHTNNSNPLITVLMEKLLNAAPNLNHEVVLTLAAIIMDIMIAIQLYKLAKAYTEMKYDHSTYESDLENIMNPRIHPINAERQVLFGMRFEDNNPQTRGIFCNANLPFICSMAYFLNPLTIITSACGIASIQGIVVLLIVMSMHFAITGNANKSGLCLALLVQLDVYHVIFLIPLAIIWMQGYEFQSQKLKGKRPSWHFYAVCFSFWYMVSTISALILFGWSFSSFLQSFNLTKNFEDVYPNIGMDWYFLINTFARYKDYFIVLCSGFLFLFCIPLLVRFYKYPLEMMIMFLLLKAIFHPLPTVIDVFLVVGIISIARRTVARMSIYSLICLLALPVPIGLYIVDYDLWLKSGSGNANYMFFQCLAYNLFVGLILLDFMASTLNRDKALVLTEKQNREVSLESTSTDAGANNDSNIDDAKKED</sequence>
<dbReference type="Proteomes" id="UP001054902">
    <property type="component" value="Unassembled WGS sequence"/>
</dbReference>
<evidence type="ECO:0000256" key="5">
    <source>
        <dbReference type="ARBA" id="ARBA00022692"/>
    </source>
</evidence>
<evidence type="ECO:0000256" key="7">
    <source>
        <dbReference type="ARBA" id="ARBA00022989"/>
    </source>
</evidence>
<protein>
    <recommendedName>
        <fullName evidence="13">GPI transamidase subunit PIG-U</fullName>
    </recommendedName>
</protein>
<feature type="region of interest" description="Disordered" evidence="9">
    <location>
        <begin position="454"/>
        <end position="480"/>
    </location>
</feature>
<feature type="transmembrane region" description="Helical" evidence="10">
    <location>
        <begin position="317"/>
        <end position="338"/>
    </location>
</feature>
<feature type="compositionally biased region" description="Polar residues" evidence="9">
    <location>
        <begin position="458"/>
        <end position="471"/>
    </location>
</feature>